<dbReference type="OrthoDB" id="9790935at2"/>
<dbReference type="Pfam" id="PF01548">
    <property type="entry name" value="DEDD_Tnp_IS110"/>
    <property type="match status" value="1"/>
</dbReference>
<keyword evidence="5" id="KW-1185">Reference proteome</keyword>
<proteinExistence type="predicted"/>
<dbReference type="RefSeq" id="WP_065851956.1">
    <property type="nucleotide sequence ID" value="NZ_LYPC01000014.1"/>
</dbReference>
<keyword evidence="1" id="KW-0175">Coiled coil</keyword>
<dbReference type="GO" id="GO:0006313">
    <property type="term" value="P:DNA transposition"/>
    <property type="evidence" value="ECO:0007669"/>
    <property type="project" value="InterPro"/>
</dbReference>
<feature type="domain" description="Transposase IS110-like N-terminal" evidence="2">
    <location>
        <begin position="23"/>
        <end position="184"/>
    </location>
</feature>
<dbReference type="Proteomes" id="UP000093309">
    <property type="component" value="Unassembled WGS sequence"/>
</dbReference>
<gene>
    <name evidence="4" type="ORF">A8709_13085</name>
</gene>
<dbReference type="InterPro" id="IPR047650">
    <property type="entry name" value="Transpos_IS110"/>
</dbReference>
<dbReference type="PANTHER" id="PTHR33055:SF13">
    <property type="entry name" value="TRANSPOSASE"/>
    <property type="match status" value="1"/>
</dbReference>
<dbReference type="EMBL" id="LYPC01000014">
    <property type="protein sequence ID" value="OCT15046.1"/>
    <property type="molecule type" value="Genomic_DNA"/>
</dbReference>
<protein>
    <submittedName>
        <fullName evidence="4">Transposase</fullName>
    </submittedName>
</protein>
<evidence type="ECO:0000259" key="3">
    <source>
        <dbReference type="Pfam" id="PF02371"/>
    </source>
</evidence>
<comment type="caution">
    <text evidence="4">The sequence shown here is derived from an EMBL/GenBank/DDBJ whole genome shotgun (WGS) entry which is preliminary data.</text>
</comment>
<dbReference type="InterPro" id="IPR002525">
    <property type="entry name" value="Transp_IS110-like_N"/>
</dbReference>
<evidence type="ECO:0000313" key="5">
    <source>
        <dbReference type="Proteomes" id="UP000093309"/>
    </source>
</evidence>
<accession>A0A1C1A3C2</accession>
<feature type="coiled-coil region" evidence="1">
    <location>
        <begin position="256"/>
        <end position="290"/>
    </location>
</feature>
<dbReference type="InterPro" id="IPR003346">
    <property type="entry name" value="Transposase_20"/>
</dbReference>
<name>A0A1C1A3C2_9BACL</name>
<dbReference type="GO" id="GO:0004803">
    <property type="term" value="F:transposase activity"/>
    <property type="evidence" value="ECO:0007669"/>
    <property type="project" value="InterPro"/>
</dbReference>
<evidence type="ECO:0000259" key="2">
    <source>
        <dbReference type="Pfam" id="PF01548"/>
    </source>
</evidence>
<dbReference type="PANTHER" id="PTHR33055">
    <property type="entry name" value="TRANSPOSASE FOR INSERTION SEQUENCE ELEMENT IS1111A"/>
    <property type="match status" value="1"/>
</dbReference>
<sequence>MKFKQSDGQNQRIERITTSHLVVGIDMAKETQVAQATNFRGIVLTNQHLSFKNTLLGFEKLLRWMEGLQQKHRLKSIIIGMEPTGHYWYSLANWLVEKGLNVVLVNPAMTKRNKENRDNCPSKSDPKDALVIADVVSRGYYYEYIRQATHFQRLRTLMNDREFWVTNSVRMQNRIVRWLDIRFPEYTSVFKDWTCPRSLATLKEFPSPLDLKGQSTSEVITGWRKYMKRAGGSTGIQKAAELLSKAVQSVGETVALNEAKQDLHRLLEEYERIESILNQIEQEIAALLGEIPISKQFRSVKGLGTIYIAAILAGAGDLKQYAHGRQLLRKAGLNLAESMSGKHKGQIVLSKRGDSTLRKYLYLATLTLVGTNPVFKQLHENNVQVKHISKQKSIFKLLGKLARILVGMVHSEESFTPEKTVVQYTQAA</sequence>
<dbReference type="Pfam" id="PF02371">
    <property type="entry name" value="Transposase_20"/>
    <property type="match status" value="1"/>
</dbReference>
<dbReference type="STRING" id="512399.A8709_13085"/>
<dbReference type="NCBIfam" id="NF033542">
    <property type="entry name" value="transpos_IS110"/>
    <property type="match status" value="1"/>
</dbReference>
<feature type="domain" description="Transposase IS116/IS110/IS902 C-terminal" evidence="3">
    <location>
        <begin position="296"/>
        <end position="379"/>
    </location>
</feature>
<organism evidence="4 5">
    <name type="scientific">Paenibacillus pectinilyticus</name>
    <dbReference type="NCBI Taxonomy" id="512399"/>
    <lineage>
        <taxon>Bacteria</taxon>
        <taxon>Bacillati</taxon>
        <taxon>Bacillota</taxon>
        <taxon>Bacilli</taxon>
        <taxon>Bacillales</taxon>
        <taxon>Paenibacillaceae</taxon>
        <taxon>Paenibacillus</taxon>
    </lineage>
</organism>
<reference evidence="5" key="1">
    <citation type="submission" date="2016-05" db="EMBL/GenBank/DDBJ databases">
        <title>Paenibacillus oryzae. sp. nov., isolated from the rice root.</title>
        <authorList>
            <person name="Zhang J."/>
            <person name="Zhang X."/>
        </authorList>
    </citation>
    <scope>NUCLEOTIDE SEQUENCE [LARGE SCALE GENOMIC DNA]</scope>
    <source>
        <strain evidence="5">KCTC13222</strain>
    </source>
</reference>
<dbReference type="GO" id="GO:0003677">
    <property type="term" value="F:DNA binding"/>
    <property type="evidence" value="ECO:0007669"/>
    <property type="project" value="InterPro"/>
</dbReference>
<dbReference type="AlphaFoldDB" id="A0A1C1A3C2"/>
<evidence type="ECO:0000256" key="1">
    <source>
        <dbReference type="SAM" id="Coils"/>
    </source>
</evidence>
<evidence type="ECO:0000313" key="4">
    <source>
        <dbReference type="EMBL" id="OCT15046.1"/>
    </source>
</evidence>